<evidence type="ECO:0000256" key="1">
    <source>
        <dbReference type="SAM" id="Phobius"/>
    </source>
</evidence>
<dbReference type="STRING" id="51642.NSMM_520002"/>
<organism evidence="2 3">
    <name type="scientific">Nitrosomonas mobilis</name>
    <dbReference type="NCBI Taxonomy" id="51642"/>
    <lineage>
        <taxon>Bacteria</taxon>
        <taxon>Pseudomonadati</taxon>
        <taxon>Pseudomonadota</taxon>
        <taxon>Betaproteobacteria</taxon>
        <taxon>Nitrosomonadales</taxon>
        <taxon>Nitrosomonadaceae</taxon>
        <taxon>Nitrosomonas</taxon>
    </lineage>
</organism>
<feature type="transmembrane region" description="Helical" evidence="1">
    <location>
        <begin position="44"/>
        <end position="61"/>
    </location>
</feature>
<dbReference type="Pfam" id="PF20398">
    <property type="entry name" value="DUF6691"/>
    <property type="match status" value="1"/>
</dbReference>
<gene>
    <name evidence="2" type="ORF">NSMM_520002</name>
</gene>
<feature type="transmembrane region" description="Helical" evidence="1">
    <location>
        <begin position="81"/>
        <end position="101"/>
    </location>
</feature>
<keyword evidence="3" id="KW-1185">Reference proteome</keyword>
<name>A0A1G5SGU4_9PROT</name>
<protein>
    <submittedName>
        <fullName evidence="2">Uncharacterized protein</fullName>
    </submittedName>
</protein>
<dbReference type="InterPro" id="IPR046513">
    <property type="entry name" value="DUF6691"/>
</dbReference>
<accession>A0A1G5SGU4</accession>
<keyword evidence="1" id="KW-1133">Transmembrane helix</keyword>
<feature type="transmembrane region" description="Helical" evidence="1">
    <location>
        <begin position="107"/>
        <end position="131"/>
    </location>
</feature>
<evidence type="ECO:0000313" key="2">
    <source>
        <dbReference type="EMBL" id="SCZ86332.1"/>
    </source>
</evidence>
<keyword evidence="1" id="KW-0472">Membrane</keyword>
<feature type="transmembrane region" description="Helical" evidence="1">
    <location>
        <begin position="5"/>
        <end position="24"/>
    </location>
</feature>
<sequence>MITQLIALISGIVFGIGLIVSDMFNPAKVLGFLDIAGQWDPSLIFVMAGAISVGFFAFRMVKQRGKTLLATPLYLPDSKMIDVRLIFGSMLFGVGWGIAGICPGPALVLAGSGYVEGIIFVIAMLTGMAIFEQLEKRRAMRR</sequence>
<proteinExistence type="predicted"/>
<keyword evidence="1" id="KW-0812">Transmembrane</keyword>
<dbReference type="AlphaFoldDB" id="A0A1G5SGU4"/>
<evidence type="ECO:0000313" key="3">
    <source>
        <dbReference type="Proteomes" id="UP000198729"/>
    </source>
</evidence>
<dbReference type="EMBL" id="FMWO01000061">
    <property type="protein sequence ID" value="SCZ86332.1"/>
    <property type="molecule type" value="Genomic_DNA"/>
</dbReference>
<dbReference type="Proteomes" id="UP000198729">
    <property type="component" value="Unassembled WGS sequence"/>
</dbReference>
<reference evidence="2 3" key="1">
    <citation type="submission" date="2016-10" db="EMBL/GenBank/DDBJ databases">
        <authorList>
            <person name="de Groot N.N."/>
        </authorList>
    </citation>
    <scope>NUCLEOTIDE SEQUENCE [LARGE SCALE GENOMIC DNA]</scope>
    <source>
        <strain evidence="2">1</strain>
    </source>
</reference>